<dbReference type="AlphaFoldDB" id="A0A1G9LAE3"/>
<gene>
    <name evidence="1" type="ORF">SAMN04488026_10964</name>
</gene>
<keyword evidence="2" id="KW-1185">Reference proteome</keyword>
<proteinExistence type="predicted"/>
<protein>
    <submittedName>
        <fullName evidence="1">Uncharacterized protein</fullName>
    </submittedName>
</protein>
<dbReference type="EMBL" id="FNEK01000096">
    <property type="protein sequence ID" value="SDL58949.1"/>
    <property type="molecule type" value="Genomic_DNA"/>
</dbReference>
<sequence length="100" mass="11600">MTPYKHYLRAADILSKLYGEEFGGKKNGRYRVSEKLMRLLLQRRRLYDSDISAVTRALIERGFVLIDMDSFYVVMSANSFVNYRRVGDANIQNALSRDAN</sequence>
<dbReference type="Proteomes" id="UP000199382">
    <property type="component" value="Unassembled WGS sequence"/>
</dbReference>
<organism evidence="1 2">
    <name type="scientific">Aliiruegeria lutimaris</name>
    <dbReference type="NCBI Taxonomy" id="571298"/>
    <lineage>
        <taxon>Bacteria</taxon>
        <taxon>Pseudomonadati</taxon>
        <taxon>Pseudomonadota</taxon>
        <taxon>Alphaproteobacteria</taxon>
        <taxon>Rhodobacterales</taxon>
        <taxon>Roseobacteraceae</taxon>
        <taxon>Aliiruegeria</taxon>
    </lineage>
</organism>
<evidence type="ECO:0000313" key="2">
    <source>
        <dbReference type="Proteomes" id="UP000199382"/>
    </source>
</evidence>
<accession>A0A1G9LAE3</accession>
<dbReference type="STRING" id="571298.SAMN04488026_10964"/>
<dbReference type="OrthoDB" id="8451272at2"/>
<evidence type="ECO:0000313" key="1">
    <source>
        <dbReference type="EMBL" id="SDL58949.1"/>
    </source>
</evidence>
<reference evidence="1 2" key="1">
    <citation type="submission" date="2016-10" db="EMBL/GenBank/DDBJ databases">
        <authorList>
            <person name="de Groot N.N."/>
        </authorList>
    </citation>
    <scope>NUCLEOTIDE SEQUENCE [LARGE SCALE GENOMIC DNA]</scope>
    <source>
        <strain evidence="1 2">DSM 25294</strain>
    </source>
</reference>
<name>A0A1G9LAE3_9RHOB</name>
<dbReference type="RefSeq" id="WP_093163979.1">
    <property type="nucleotide sequence ID" value="NZ_FNEK01000096.1"/>
</dbReference>